<feature type="transmembrane region" description="Helical" evidence="7">
    <location>
        <begin position="43"/>
        <end position="65"/>
    </location>
</feature>
<dbReference type="Pfam" id="PF13000">
    <property type="entry name" value="Acatn"/>
    <property type="match status" value="1"/>
</dbReference>
<feature type="transmembrane region" description="Helical" evidence="7">
    <location>
        <begin position="135"/>
        <end position="157"/>
    </location>
</feature>
<sequence>MTGPSPVPAPPPPPGAARKPPRLPPSWRETLAAFTAPPVARMLLLGFSAGLPLLLVFGTLSVWLREAGVDLATVTLLSWTALAYSFKFLWAPLIDQGRVPLLTAWLGRRRGWLLLSQGAVIAALLWTAAFDPAHALAWTVAGAVMLAFASATQDIVIDAYRIEAAEPALQSMMSAMYIAGYRIGMLVSGAGSLWLAAALETGTTYDPQAWAWVYRAMAAVMAVGVLATLSAPEPAPRAEANSGPAPVPGTLAEQGRLLGVIVLAAGAFLATFLGVAPLSARGAGALTALGCEPLLAAGLAEASRLVVSVLAAAGAAGALVLLGLASRRHVRETYLAPLADFLARQGRMAAVVLALIATYRLSDTVMGAVATVFYVDMGFTKAEIATYTKAWGLAATLAGGFLGGVGALRLGVMPVLFLGAVLSAASNLLFAALAARPGDTVFLLGTIVADNLSGGLAGAAFVAYLSALTSVRFTAMQYALFSSLMTLLPKGLAGYGGAVVEAVGYGPFFIGTAVLGVPVLALVAWAGRVGGPGLDRRP</sequence>
<dbReference type="GO" id="GO:0035348">
    <property type="term" value="P:acetyl-CoA transmembrane transport"/>
    <property type="evidence" value="ECO:0007669"/>
    <property type="project" value="InterPro"/>
</dbReference>
<dbReference type="InterPro" id="IPR036259">
    <property type="entry name" value="MFS_trans_sf"/>
</dbReference>
<evidence type="ECO:0000256" key="4">
    <source>
        <dbReference type="ARBA" id="ARBA00022989"/>
    </source>
</evidence>
<evidence type="ECO:0000256" key="2">
    <source>
        <dbReference type="ARBA" id="ARBA00022448"/>
    </source>
</evidence>
<organism evidence="8 9">
    <name type="scientific">Pararhodospirillum oryzae</name>
    <dbReference type="NCBI Taxonomy" id="478448"/>
    <lineage>
        <taxon>Bacteria</taxon>
        <taxon>Pseudomonadati</taxon>
        <taxon>Pseudomonadota</taxon>
        <taxon>Alphaproteobacteria</taxon>
        <taxon>Rhodospirillales</taxon>
        <taxon>Rhodospirillaceae</taxon>
        <taxon>Pararhodospirillum</taxon>
    </lineage>
</organism>
<evidence type="ECO:0000256" key="5">
    <source>
        <dbReference type="ARBA" id="ARBA00023136"/>
    </source>
</evidence>
<dbReference type="GO" id="GO:0008521">
    <property type="term" value="F:acetyl-CoA transmembrane transporter activity"/>
    <property type="evidence" value="ECO:0007669"/>
    <property type="project" value="InterPro"/>
</dbReference>
<dbReference type="RefSeq" id="WP_176599700.1">
    <property type="nucleotide sequence ID" value="NZ_BJZO01000052.1"/>
</dbReference>
<comment type="caution">
    <text evidence="8">The sequence shown here is derived from an EMBL/GenBank/DDBJ whole genome shotgun (WGS) entry which is preliminary data.</text>
</comment>
<dbReference type="PANTHER" id="PTHR12778:SF10">
    <property type="entry name" value="MAJOR FACILITATOR SUPERFAMILY DOMAIN-CONTAINING PROTEIN 3"/>
    <property type="match status" value="1"/>
</dbReference>
<evidence type="ECO:0000313" key="9">
    <source>
        <dbReference type="Proteomes" id="UP000321567"/>
    </source>
</evidence>
<dbReference type="InterPro" id="IPR024371">
    <property type="entry name" value="AcetylCoA_trans_1-like"/>
</dbReference>
<feature type="transmembrane region" description="Helical" evidence="7">
    <location>
        <begin position="478"/>
        <end position="498"/>
    </location>
</feature>
<keyword evidence="9" id="KW-1185">Reference proteome</keyword>
<evidence type="ECO:0000256" key="3">
    <source>
        <dbReference type="ARBA" id="ARBA00022692"/>
    </source>
</evidence>
<feature type="transmembrane region" description="Helical" evidence="7">
    <location>
        <begin position="415"/>
        <end position="435"/>
    </location>
</feature>
<comment type="subcellular location">
    <subcellularLocation>
        <location evidence="1">Membrane</location>
        <topology evidence="1">Multi-pass membrane protein</topology>
    </subcellularLocation>
</comment>
<feature type="transmembrane region" description="Helical" evidence="7">
    <location>
        <begin position="305"/>
        <end position="325"/>
    </location>
</feature>
<feature type="transmembrane region" description="Helical" evidence="7">
    <location>
        <begin position="209"/>
        <end position="229"/>
    </location>
</feature>
<dbReference type="SUPFAM" id="SSF103473">
    <property type="entry name" value="MFS general substrate transporter"/>
    <property type="match status" value="1"/>
</dbReference>
<feature type="compositionally biased region" description="Pro residues" evidence="6">
    <location>
        <begin position="1"/>
        <end position="15"/>
    </location>
</feature>
<feature type="transmembrane region" description="Helical" evidence="7">
    <location>
        <begin position="346"/>
        <end position="370"/>
    </location>
</feature>
<keyword evidence="4 7" id="KW-1133">Transmembrane helix</keyword>
<dbReference type="NCBIfam" id="TIGR00901">
    <property type="entry name" value="2A0125"/>
    <property type="match status" value="1"/>
</dbReference>
<evidence type="ECO:0000313" key="8">
    <source>
        <dbReference type="EMBL" id="GEO81891.1"/>
    </source>
</evidence>
<protein>
    <submittedName>
        <fullName evidence="8">MFS transporter</fullName>
    </submittedName>
</protein>
<reference evidence="8 9" key="1">
    <citation type="submission" date="2019-07" db="EMBL/GenBank/DDBJ databases">
        <title>Whole genome shotgun sequence of Rhodospirillum oryzae NBRC 107573.</title>
        <authorList>
            <person name="Hosoyama A."/>
            <person name="Uohara A."/>
            <person name="Ohji S."/>
            <person name="Ichikawa N."/>
        </authorList>
    </citation>
    <scope>NUCLEOTIDE SEQUENCE [LARGE SCALE GENOMIC DNA]</scope>
    <source>
        <strain evidence="8 9">NBRC 107573</strain>
    </source>
</reference>
<keyword evidence="3 7" id="KW-0812">Transmembrane</keyword>
<gene>
    <name evidence="8" type="ORF">ROR02_20220</name>
</gene>
<feature type="transmembrane region" description="Helical" evidence="7">
    <location>
        <begin position="441"/>
        <end position="466"/>
    </location>
</feature>
<keyword evidence="5 7" id="KW-0472">Membrane</keyword>
<dbReference type="EMBL" id="BJZO01000052">
    <property type="protein sequence ID" value="GEO81891.1"/>
    <property type="molecule type" value="Genomic_DNA"/>
</dbReference>
<evidence type="ECO:0000256" key="1">
    <source>
        <dbReference type="ARBA" id="ARBA00004141"/>
    </source>
</evidence>
<dbReference type="GO" id="GO:0016020">
    <property type="term" value="C:membrane"/>
    <property type="evidence" value="ECO:0007669"/>
    <property type="project" value="UniProtKB-SubCell"/>
</dbReference>
<feature type="transmembrane region" description="Helical" evidence="7">
    <location>
        <begin position="504"/>
        <end position="527"/>
    </location>
</feature>
<dbReference type="InterPro" id="IPR004752">
    <property type="entry name" value="AmpG_permease/AT-1"/>
</dbReference>
<keyword evidence="2" id="KW-0813">Transport</keyword>
<proteinExistence type="predicted"/>
<dbReference type="AlphaFoldDB" id="A0A512H8X2"/>
<feature type="region of interest" description="Disordered" evidence="6">
    <location>
        <begin position="1"/>
        <end position="22"/>
    </location>
</feature>
<accession>A0A512H8X2</accession>
<dbReference type="Proteomes" id="UP000321567">
    <property type="component" value="Unassembled WGS sequence"/>
</dbReference>
<dbReference type="Gene3D" id="1.20.1250.20">
    <property type="entry name" value="MFS general substrate transporter like domains"/>
    <property type="match status" value="1"/>
</dbReference>
<feature type="transmembrane region" description="Helical" evidence="7">
    <location>
        <begin position="257"/>
        <end position="276"/>
    </location>
</feature>
<evidence type="ECO:0000256" key="6">
    <source>
        <dbReference type="SAM" id="MobiDB-lite"/>
    </source>
</evidence>
<name>A0A512H8X2_9PROT</name>
<feature type="transmembrane region" description="Helical" evidence="7">
    <location>
        <begin position="390"/>
        <end position="408"/>
    </location>
</feature>
<evidence type="ECO:0000256" key="7">
    <source>
        <dbReference type="SAM" id="Phobius"/>
    </source>
</evidence>
<dbReference type="PANTHER" id="PTHR12778">
    <property type="entry name" value="SOLUTE CARRIER FAMILY 33 ACETYL-COA TRANSPORTER -RELATED"/>
    <property type="match status" value="1"/>
</dbReference>
<feature type="transmembrane region" description="Helical" evidence="7">
    <location>
        <begin position="178"/>
        <end position="197"/>
    </location>
</feature>
<feature type="transmembrane region" description="Helical" evidence="7">
    <location>
        <begin position="111"/>
        <end position="129"/>
    </location>
</feature>